<dbReference type="InterPro" id="IPR024478">
    <property type="entry name" value="HlyB_4HB_MCP"/>
</dbReference>
<name>A0AAJ1CZ98_PANAN</name>
<dbReference type="InterPro" id="IPR003660">
    <property type="entry name" value="HAMP_dom"/>
</dbReference>
<dbReference type="Gene3D" id="1.10.287.950">
    <property type="entry name" value="Methyl-accepting chemotaxis protein"/>
    <property type="match status" value="1"/>
</dbReference>
<keyword evidence="7" id="KW-1133">Transmembrane helix</keyword>
<comment type="similarity">
    <text evidence="4">Belongs to the methyl-accepting chemotaxis (MCP) protein family.</text>
</comment>
<keyword evidence="2" id="KW-0145">Chemotaxis</keyword>
<dbReference type="Pfam" id="PF12729">
    <property type="entry name" value="4HB_MCP_1"/>
    <property type="match status" value="1"/>
</dbReference>
<feature type="coiled-coil region" evidence="6">
    <location>
        <begin position="253"/>
        <end position="309"/>
    </location>
</feature>
<protein>
    <recommendedName>
        <fullName evidence="12">MCP four helix bundle domain-containing protein</fullName>
    </recommendedName>
</protein>
<dbReference type="PRINTS" id="PR00260">
    <property type="entry name" value="CHEMTRNSDUCR"/>
</dbReference>
<dbReference type="InterPro" id="IPR004090">
    <property type="entry name" value="Chemotax_Me-accpt_rcpt"/>
</dbReference>
<evidence type="ECO:0008006" key="12">
    <source>
        <dbReference type="Google" id="ProtNLM"/>
    </source>
</evidence>
<evidence type="ECO:0000256" key="3">
    <source>
        <dbReference type="ARBA" id="ARBA00023224"/>
    </source>
</evidence>
<dbReference type="GO" id="GO:0007165">
    <property type="term" value="P:signal transduction"/>
    <property type="evidence" value="ECO:0007669"/>
    <property type="project" value="UniProtKB-KW"/>
</dbReference>
<dbReference type="GO" id="GO:0005886">
    <property type="term" value="C:plasma membrane"/>
    <property type="evidence" value="ECO:0007669"/>
    <property type="project" value="TreeGrafter"/>
</dbReference>
<feature type="transmembrane region" description="Helical" evidence="7">
    <location>
        <begin position="188"/>
        <end position="208"/>
    </location>
</feature>
<dbReference type="PROSITE" id="PS00538">
    <property type="entry name" value="CHEMOTAXIS_TRANSDUC_1"/>
    <property type="match status" value="1"/>
</dbReference>
<comment type="caution">
    <text evidence="10">The sequence shown here is derived from an EMBL/GenBank/DDBJ whole genome shotgun (WGS) entry which is preliminary data.</text>
</comment>
<dbReference type="PANTHER" id="PTHR43531:SF5">
    <property type="entry name" value="METHYL-ACCEPTING CHEMOTAXIS PROTEIN III"/>
    <property type="match status" value="1"/>
</dbReference>
<keyword evidence="7" id="KW-0472">Membrane</keyword>
<dbReference type="PROSITE" id="PS50111">
    <property type="entry name" value="CHEMOTAXIS_TRANSDUC_2"/>
    <property type="match status" value="1"/>
</dbReference>
<evidence type="ECO:0000313" key="11">
    <source>
        <dbReference type="Proteomes" id="UP001208888"/>
    </source>
</evidence>
<dbReference type="InterPro" id="IPR047347">
    <property type="entry name" value="YvaQ-like_sensor"/>
</dbReference>
<dbReference type="GO" id="GO:0004888">
    <property type="term" value="F:transmembrane signaling receptor activity"/>
    <property type="evidence" value="ECO:0007669"/>
    <property type="project" value="InterPro"/>
</dbReference>
<dbReference type="Proteomes" id="UP001208888">
    <property type="component" value="Unassembled WGS sequence"/>
</dbReference>
<gene>
    <name evidence="10" type="ORF">NB703_002455</name>
</gene>
<evidence type="ECO:0000313" key="10">
    <source>
        <dbReference type="EMBL" id="MCW0344362.1"/>
    </source>
</evidence>
<evidence type="ECO:0000259" key="8">
    <source>
        <dbReference type="PROSITE" id="PS50111"/>
    </source>
</evidence>
<dbReference type="PANTHER" id="PTHR43531">
    <property type="entry name" value="PROTEIN ICFG"/>
    <property type="match status" value="1"/>
</dbReference>
<dbReference type="FunFam" id="1.10.287.950:FF:000001">
    <property type="entry name" value="Methyl-accepting chemotaxis sensory transducer"/>
    <property type="match status" value="1"/>
</dbReference>
<evidence type="ECO:0000259" key="9">
    <source>
        <dbReference type="PROSITE" id="PS50885"/>
    </source>
</evidence>
<sequence>MKISTRLATGFGLLILLSIICTSVSVNSLHHAKTGMDEVVNVKMRKYQLILDMRGELRDLAIAVRNLALFSDVKEMQPEWERVEAQKKLFTENRATLEVIMQSQSTAEEQAALNRIKELEGTVMSAFEAAGQLGLKNERDEATRYLMETLRPLQRNMLDALNKTSDILMHSSRNAVEVNSAATSRASLTLVFLSVLSVLFSIATGYVITRVLMRQLGGEPAQAQELAAAIASGDLTASVTLRRNDSTSLLASLDDMQAKLRALVSEIKQTSGNVALAAEEIAQGNTELSSRTEQQAAALQETAASMEQLTATVKSNAAGAQSTASTARETAVLARSGENDVHRMSETMNDISLSASKIRDITGVIEGIAFQTNILALNAAVEAARAGEQGRGFAVVAGEVRTLAQRSATAAKEIKSLIEQAVEQIGSGVNVANGTGESILKIVSMVGDLASAMDEISLASSEQMQGISQVSVAVSQMDSVTQNNAALVEESSSASQSLSEQAHALRGMVEAFRV</sequence>
<evidence type="ECO:0000256" key="1">
    <source>
        <dbReference type="ARBA" id="ARBA00004370"/>
    </source>
</evidence>
<dbReference type="CDD" id="cd11386">
    <property type="entry name" value="MCP_signal"/>
    <property type="match status" value="1"/>
</dbReference>
<evidence type="ECO:0000256" key="6">
    <source>
        <dbReference type="SAM" id="Coils"/>
    </source>
</evidence>
<evidence type="ECO:0000256" key="2">
    <source>
        <dbReference type="ARBA" id="ARBA00022500"/>
    </source>
</evidence>
<proteinExistence type="inferred from homology"/>
<dbReference type="InterPro" id="IPR004091">
    <property type="entry name" value="Chemotax_Me-accpt_rcpt_Me-site"/>
</dbReference>
<reference evidence="10" key="1">
    <citation type="submission" date="2022-06" db="EMBL/GenBank/DDBJ databases">
        <title>Dynamics of rice microbiomes reveals core vertical transmitted seed endophytes.</title>
        <authorList>
            <person name="Liao K."/>
            <person name="Zhang X."/>
        </authorList>
    </citation>
    <scope>NUCLEOTIDE SEQUENCE</scope>
    <source>
        <strain evidence="10">JT1-17</strain>
    </source>
</reference>
<dbReference type="InterPro" id="IPR051310">
    <property type="entry name" value="MCP_chemotaxis"/>
</dbReference>
<dbReference type="RefSeq" id="WP_028723431.1">
    <property type="nucleotide sequence ID" value="NZ_CP028033.1"/>
</dbReference>
<comment type="subcellular location">
    <subcellularLocation>
        <location evidence="1">Membrane</location>
    </subcellularLocation>
</comment>
<dbReference type="SUPFAM" id="SSF58104">
    <property type="entry name" value="Methyl-accepting chemotaxis protein (MCP) signaling domain"/>
    <property type="match status" value="1"/>
</dbReference>
<accession>A0AAJ1CZ98</accession>
<feature type="domain" description="HAMP" evidence="9">
    <location>
        <begin position="222"/>
        <end position="265"/>
    </location>
</feature>
<dbReference type="CDD" id="cd19411">
    <property type="entry name" value="MCP2201-like_sensor"/>
    <property type="match status" value="1"/>
</dbReference>
<evidence type="ECO:0000256" key="4">
    <source>
        <dbReference type="ARBA" id="ARBA00029447"/>
    </source>
</evidence>
<keyword evidence="7" id="KW-0812">Transmembrane</keyword>
<feature type="domain" description="Methyl-accepting transducer" evidence="8">
    <location>
        <begin position="270"/>
        <end position="499"/>
    </location>
</feature>
<dbReference type="SMART" id="SM00283">
    <property type="entry name" value="MA"/>
    <property type="match status" value="1"/>
</dbReference>
<dbReference type="InterPro" id="IPR004089">
    <property type="entry name" value="MCPsignal_dom"/>
</dbReference>
<dbReference type="AlphaFoldDB" id="A0AAJ1CZ98"/>
<keyword evidence="3 5" id="KW-0807">Transducer</keyword>
<evidence type="ECO:0000256" key="7">
    <source>
        <dbReference type="SAM" id="Phobius"/>
    </source>
</evidence>
<dbReference type="PROSITE" id="PS50885">
    <property type="entry name" value="HAMP"/>
    <property type="match status" value="1"/>
</dbReference>
<dbReference type="Pfam" id="PF00015">
    <property type="entry name" value="MCPsignal"/>
    <property type="match status" value="1"/>
</dbReference>
<evidence type="ECO:0000256" key="5">
    <source>
        <dbReference type="PROSITE-ProRule" id="PRU00284"/>
    </source>
</evidence>
<keyword evidence="6" id="KW-0175">Coiled coil</keyword>
<dbReference type="GO" id="GO:0006935">
    <property type="term" value="P:chemotaxis"/>
    <property type="evidence" value="ECO:0007669"/>
    <property type="project" value="UniProtKB-KW"/>
</dbReference>
<organism evidence="10 11">
    <name type="scientific">Pantoea ananas</name>
    <name type="common">Erwinia uredovora</name>
    <dbReference type="NCBI Taxonomy" id="553"/>
    <lineage>
        <taxon>Bacteria</taxon>
        <taxon>Pseudomonadati</taxon>
        <taxon>Pseudomonadota</taxon>
        <taxon>Gammaproteobacteria</taxon>
        <taxon>Enterobacterales</taxon>
        <taxon>Erwiniaceae</taxon>
        <taxon>Pantoea</taxon>
    </lineage>
</organism>
<dbReference type="EMBL" id="JANFVX010000008">
    <property type="protein sequence ID" value="MCW0344362.1"/>
    <property type="molecule type" value="Genomic_DNA"/>
</dbReference>